<dbReference type="PANTHER" id="PTHR30349">
    <property type="entry name" value="PHAGE INTEGRASE-RELATED"/>
    <property type="match status" value="1"/>
</dbReference>
<evidence type="ECO:0000259" key="7">
    <source>
        <dbReference type="PROSITE" id="PS51900"/>
    </source>
</evidence>
<dbReference type="InterPro" id="IPR013762">
    <property type="entry name" value="Integrase-like_cat_sf"/>
</dbReference>
<feature type="compositionally biased region" description="Acidic residues" evidence="5">
    <location>
        <begin position="411"/>
        <end position="420"/>
    </location>
</feature>
<dbReference type="InterPro" id="IPR002104">
    <property type="entry name" value="Integrase_catalytic"/>
</dbReference>
<feature type="region of interest" description="Disordered" evidence="5">
    <location>
        <begin position="406"/>
        <end position="426"/>
    </location>
</feature>
<dbReference type="Gene3D" id="1.10.150.130">
    <property type="match status" value="1"/>
</dbReference>
<dbReference type="InterPro" id="IPR010998">
    <property type="entry name" value="Integrase_recombinase_N"/>
</dbReference>
<evidence type="ECO:0000259" key="6">
    <source>
        <dbReference type="PROSITE" id="PS51898"/>
    </source>
</evidence>
<keyword evidence="1" id="KW-0229">DNA integration</keyword>
<feature type="domain" description="Core-binding (CB)" evidence="7">
    <location>
        <begin position="75"/>
        <end position="158"/>
    </location>
</feature>
<dbReference type="PANTHER" id="PTHR30349:SF91">
    <property type="entry name" value="INTA PROTEIN"/>
    <property type="match status" value="1"/>
</dbReference>
<dbReference type="PROSITE" id="PS51898">
    <property type="entry name" value="TYR_RECOMBINASE"/>
    <property type="match status" value="1"/>
</dbReference>
<gene>
    <name evidence="8" type="ORF">TR51_28895</name>
</gene>
<accession>A0A0D0PWE7</accession>
<evidence type="ECO:0000256" key="2">
    <source>
        <dbReference type="ARBA" id="ARBA00023125"/>
    </source>
</evidence>
<keyword evidence="3" id="KW-0233">DNA recombination</keyword>
<keyword evidence="9" id="KW-1185">Reference proteome</keyword>
<dbReference type="AlphaFoldDB" id="A0A0D0PWE7"/>
<dbReference type="GO" id="GO:0003677">
    <property type="term" value="F:DNA binding"/>
    <property type="evidence" value="ECO:0007669"/>
    <property type="project" value="UniProtKB-UniRule"/>
</dbReference>
<dbReference type="CDD" id="cd01189">
    <property type="entry name" value="INT_ICEBs1_C_like"/>
    <property type="match status" value="1"/>
</dbReference>
<dbReference type="GO" id="GO:0015074">
    <property type="term" value="P:DNA integration"/>
    <property type="evidence" value="ECO:0007669"/>
    <property type="project" value="UniProtKB-KW"/>
</dbReference>
<name>A0A0D0PWE7_KITGR</name>
<dbReference type="Pfam" id="PF14659">
    <property type="entry name" value="Phage_int_SAM_3"/>
    <property type="match status" value="1"/>
</dbReference>
<dbReference type="GO" id="GO:0006310">
    <property type="term" value="P:DNA recombination"/>
    <property type="evidence" value="ECO:0007669"/>
    <property type="project" value="UniProtKB-KW"/>
</dbReference>
<evidence type="ECO:0000313" key="8">
    <source>
        <dbReference type="EMBL" id="KIQ62908.1"/>
    </source>
</evidence>
<evidence type="ECO:0000313" key="9">
    <source>
        <dbReference type="Proteomes" id="UP000032066"/>
    </source>
</evidence>
<dbReference type="PROSITE" id="PS51900">
    <property type="entry name" value="CB"/>
    <property type="match status" value="1"/>
</dbReference>
<dbReference type="PATRIC" id="fig|2064.6.peg.6136"/>
<dbReference type="InterPro" id="IPR050090">
    <property type="entry name" value="Tyrosine_recombinase_XerCD"/>
</dbReference>
<dbReference type="EMBL" id="JXZB01000004">
    <property type="protein sequence ID" value="KIQ62908.1"/>
    <property type="molecule type" value="Genomic_DNA"/>
</dbReference>
<feature type="compositionally biased region" description="Basic residues" evidence="5">
    <location>
        <begin position="1"/>
        <end position="10"/>
    </location>
</feature>
<feature type="region of interest" description="Disordered" evidence="5">
    <location>
        <begin position="253"/>
        <end position="279"/>
    </location>
</feature>
<dbReference type="STRING" id="2064.TR51_28895"/>
<evidence type="ECO:0000256" key="1">
    <source>
        <dbReference type="ARBA" id="ARBA00022908"/>
    </source>
</evidence>
<comment type="caution">
    <text evidence="8">The sequence shown here is derived from an EMBL/GenBank/DDBJ whole genome shotgun (WGS) entry which is preliminary data.</text>
</comment>
<keyword evidence="2 4" id="KW-0238">DNA-binding</keyword>
<dbReference type="InterPro" id="IPR011010">
    <property type="entry name" value="DNA_brk_join_enz"/>
</dbReference>
<dbReference type="Proteomes" id="UP000032066">
    <property type="component" value="Unassembled WGS sequence"/>
</dbReference>
<feature type="region of interest" description="Disordered" evidence="5">
    <location>
        <begin position="1"/>
        <end position="43"/>
    </location>
</feature>
<sequence>MDNEKKRTRRPNGASSIYQSADGRWHGRVTVGVKPDGRPDRRHVERKTEAEVIKAVRKLETDREAGKVRKAGQRWTVKTWLTHWLENIAAPSVKPNTLSGYRVAVNVHLIPGLGAHRLEKLEPEHLEFFYKKMQENGSAPATAHQAHRTIRAALNHALRREHITRNVAMLAVPPRVTEKDVEPYTVEEVQRLLTEAGKRRNSARWAIALALGLRQGEALGLRWVDVDLTAGMLKVRKARQRPKYAHGCVEPCGKKHAGRCPERQQTNPDTDETKSKAGKRTIGLPDELIELLKLHKEEQGREKAAAGHEWHEGGWVFATEDGRPLIPRTDWDEWKRLLKAAGLRDARLHDARHTAATVLLLLSVSERAVMGVMGWSSTAMAARYQHMTEPIRREIAKRIGGLLWQSPEAAAEGDPDEPEQAPDKGE</sequence>
<dbReference type="InterPro" id="IPR004107">
    <property type="entry name" value="Integrase_SAM-like_N"/>
</dbReference>
<proteinExistence type="predicted"/>
<evidence type="ECO:0000256" key="3">
    <source>
        <dbReference type="ARBA" id="ARBA00023172"/>
    </source>
</evidence>
<reference evidence="8 9" key="1">
    <citation type="submission" date="2015-02" db="EMBL/GenBank/DDBJ databases">
        <title>Draft genome sequence of Kitasatospora griseola MF730-N6, a bafilomycin, terpentecin and satosporin producer.</title>
        <authorList>
            <person name="Arens J.C."/>
            <person name="Haltli B."/>
            <person name="Kerr R.G."/>
        </authorList>
    </citation>
    <scope>NUCLEOTIDE SEQUENCE [LARGE SCALE GENOMIC DNA]</scope>
    <source>
        <strain evidence="8 9">MF730-N6</strain>
    </source>
</reference>
<evidence type="ECO:0000256" key="4">
    <source>
        <dbReference type="PROSITE-ProRule" id="PRU01248"/>
    </source>
</evidence>
<dbReference type="Gene3D" id="1.10.443.10">
    <property type="entry name" value="Intergrase catalytic core"/>
    <property type="match status" value="1"/>
</dbReference>
<dbReference type="InterPro" id="IPR044068">
    <property type="entry name" value="CB"/>
</dbReference>
<evidence type="ECO:0000256" key="5">
    <source>
        <dbReference type="SAM" id="MobiDB-lite"/>
    </source>
</evidence>
<dbReference type="SUPFAM" id="SSF56349">
    <property type="entry name" value="DNA breaking-rejoining enzymes"/>
    <property type="match status" value="1"/>
</dbReference>
<protein>
    <submittedName>
        <fullName evidence="8">Integrase</fullName>
    </submittedName>
</protein>
<dbReference type="RefSeq" id="WP_200895448.1">
    <property type="nucleotide sequence ID" value="NZ_JXZB01000004.1"/>
</dbReference>
<organism evidence="8 9">
    <name type="scientific">Kitasatospora griseola</name>
    <name type="common">Streptomyces griseolosporeus</name>
    <dbReference type="NCBI Taxonomy" id="2064"/>
    <lineage>
        <taxon>Bacteria</taxon>
        <taxon>Bacillati</taxon>
        <taxon>Actinomycetota</taxon>
        <taxon>Actinomycetes</taxon>
        <taxon>Kitasatosporales</taxon>
        <taxon>Streptomycetaceae</taxon>
        <taxon>Kitasatospora</taxon>
    </lineage>
</organism>
<dbReference type="Pfam" id="PF00589">
    <property type="entry name" value="Phage_integrase"/>
    <property type="match status" value="1"/>
</dbReference>
<feature type="domain" description="Tyr recombinase" evidence="6">
    <location>
        <begin position="179"/>
        <end position="397"/>
    </location>
</feature>